<protein>
    <submittedName>
        <fullName evidence="2">Uncharacterized protein</fullName>
    </submittedName>
</protein>
<dbReference type="AlphaFoldDB" id="A0AA91V905"/>
<accession>A0AA91V905</accession>
<proteinExistence type="predicted"/>
<comment type="caution">
    <text evidence="2">The sequence shown here is derived from an EMBL/GenBank/DDBJ whole genome shotgun (WGS) entry which is preliminary data.</text>
</comment>
<feature type="signal peptide" evidence="1">
    <location>
        <begin position="1"/>
        <end position="19"/>
    </location>
</feature>
<reference evidence="2 3" key="1">
    <citation type="submission" date="2017-09" db="EMBL/GenBank/DDBJ databases">
        <title>Large-scale bioinformatics analysis of Bacillus genomes uncovers conserved roles of natural products in bacterial physiology.</title>
        <authorList>
            <consortium name="Agbiome Team Llc"/>
            <person name="Bleich R.M."/>
            <person name="Grubbs K.J."/>
            <person name="Santa Maria K.C."/>
            <person name="Allen S.E."/>
            <person name="Farag S."/>
            <person name="Shank E.A."/>
            <person name="Bowers A."/>
        </authorList>
    </citation>
    <scope>NUCLEOTIDE SEQUENCE [LARGE SCALE GENOMIC DNA]</scope>
    <source>
        <strain evidence="2 3">AFS092012</strain>
    </source>
</reference>
<name>A0AA91V905_9BACI</name>
<evidence type="ECO:0000313" key="2">
    <source>
        <dbReference type="EMBL" id="PED80737.1"/>
    </source>
</evidence>
<sequence>MKSIKIVATVVLTTGLALSAVAPYEEAHEDEKDQLQVQMQENSFCTGELTLPSQKALKQQKLIKQIRLR</sequence>
<evidence type="ECO:0000313" key="3">
    <source>
        <dbReference type="Proteomes" id="UP000221020"/>
    </source>
</evidence>
<keyword evidence="1" id="KW-0732">Signal</keyword>
<dbReference type="Proteomes" id="UP000221020">
    <property type="component" value="Unassembled WGS sequence"/>
</dbReference>
<feature type="chain" id="PRO_5041743549" evidence="1">
    <location>
        <begin position="20"/>
        <end position="69"/>
    </location>
</feature>
<evidence type="ECO:0000256" key="1">
    <source>
        <dbReference type="SAM" id="SignalP"/>
    </source>
</evidence>
<organism evidence="2 3">
    <name type="scientific">Bacillus pseudomycoides</name>
    <dbReference type="NCBI Taxonomy" id="64104"/>
    <lineage>
        <taxon>Bacteria</taxon>
        <taxon>Bacillati</taxon>
        <taxon>Bacillota</taxon>
        <taxon>Bacilli</taxon>
        <taxon>Bacillales</taxon>
        <taxon>Bacillaceae</taxon>
        <taxon>Bacillus</taxon>
        <taxon>Bacillus cereus group</taxon>
    </lineage>
</organism>
<dbReference type="EMBL" id="NVOR01000100">
    <property type="protein sequence ID" value="PED80737.1"/>
    <property type="molecule type" value="Genomic_DNA"/>
</dbReference>
<gene>
    <name evidence="2" type="ORF">CON65_21055</name>
</gene>